<gene>
    <name evidence="3" type="ORF">ACAOBT_LOCUS14516</name>
</gene>
<protein>
    <recommendedName>
        <fullName evidence="5">Secreted protein</fullName>
    </recommendedName>
</protein>
<proteinExistence type="predicted"/>
<dbReference type="EMBL" id="CAKOFQ010006909">
    <property type="protein sequence ID" value="CAH1981480.1"/>
    <property type="molecule type" value="Genomic_DNA"/>
</dbReference>
<organism evidence="3 4">
    <name type="scientific">Acanthoscelides obtectus</name>
    <name type="common">Bean weevil</name>
    <name type="synonym">Bruchus obtectus</name>
    <dbReference type="NCBI Taxonomy" id="200917"/>
    <lineage>
        <taxon>Eukaryota</taxon>
        <taxon>Metazoa</taxon>
        <taxon>Ecdysozoa</taxon>
        <taxon>Arthropoda</taxon>
        <taxon>Hexapoda</taxon>
        <taxon>Insecta</taxon>
        <taxon>Pterygota</taxon>
        <taxon>Neoptera</taxon>
        <taxon>Endopterygota</taxon>
        <taxon>Coleoptera</taxon>
        <taxon>Polyphaga</taxon>
        <taxon>Cucujiformia</taxon>
        <taxon>Chrysomeloidea</taxon>
        <taxon>Chrysomelidae</taxon>
        <taxon>Bruchinae</taxon>
        <taxon>Bruchini</taxon>
        <taxon>Acanthoscelides</taxon>
    </lineage>
</organism>
<dbReference type="AlphaFoldDB" id="A0A9P0KY51"/>
<accession>A0A9P0KY51</accession>
<evidence type="ECO:0000256" key="2">
    <source>
        <dbReference type="SAM" id="SignalP"/>
    </source>
</evidence>
<feature type="region of interest" description="Disordered" evidence="1">
    <location>
        <begin position="86"/>
        <end position="118"/>
    </location>
</feature>
<sequence>MLLTTILLCFSVSSFLVLCYHMALKSCSQRNTEECKNSPCKALDPVGKLSKICPSDFDESSDYFEERHISIRALAEHSPAIIPRTVRKRSKLTQNRPRNRSEERTVVRKTKSHADLTAPVHNATLQRRLSEM</sequence>
<dbReference type="OrthoDB" id="6731129at2759"/>
<name>A0A9P0KY51_ACAOB</name>
<feature type="chain" id="PRO_5040353164" description="Secreted protein" evidence="2">
    <location>
        <begin position="20"/>
        <end position="132"/>
    </location>
</feature>
<evidence type="ECO:0000313" key="3">
    <source>
        <dbReference type="EMBL" id="CAH1981480.1"/>
    </source>
</evidence>
<comment type="caution">
    <text evidence="3">The sequence shown here is derived from an EMBL/GenBank/DDBJ whole genome shotgun (WGS) entry which is preliminary data.</text>
</comment>
<keyword evidence="2" id="KW-0732">Signal</keyword>
<evidence type="ECO:0000313" key="4">
    <source>
        <dbReference type="Proteomes" id="UP001152888"/>
    </source>
</evidence>
<evidence type="ECO:0000256" key="1">
    <source>
        <dbReference type="SAM" id="MobiDB-lite"/>
    </source>
</evidence>
<evidence type="ECO:0008006" key="5">
    <source>
        <dbReference type="Google" id="ProtNLM"/>
    </source>
</evidence>
<dbReference type="Proteomes" id="UP001152888">
    <property type="component" value="Unassembled WGS sequence"/>
</dbReference>
<reference evidence="3" key="1">
    <citation type="submission" date="2022-03" db="EMBL/GenBank/DDBJ databases">
        <authorList>
            <person name="Sayadi A."/>
        </authorList>
    </citation>
    <scope>NUCLEOTIDE SEQUENCE</scope>
</reference>
<keyword evidence="4" id="KW-1185">Reference proteome</keyword>
<feature type="signal peptide" evidence="2">
    <location>
        <begin position="1"/>
        <end position="19"/>
    </location>
</feature>